<evidence type="ECO:0008006" key="3">
    <source>
        <dbReference type="Google" id="ProtNLM"/>
    </source>
</evidence>
<name>A0ABQ9EBC3_TEGGR</name>
<gene>
    <name evidence="1" type="ORF">KUTeg_022324</name>
</gene>
<comment type="caution">
    <text evidence="1">The sequence shown here is derived from an EMBL/GenBank/DDBJ whole genome shotgun (WGS) entry which is preliminary data.</text>
</comment>
<sequence length="167" mass="19698">MDSDTNSESEFEFGNFELVWDSEPYLTTFLKNDDRDNLLCDLDYLCFTPETNVPDVLQSIGNHSLFTTEMPASPKTNRFVTVDESKIASYEAQKQSSSTKRNTQWGINIFQDWHKTRYGAALMFQLIEKEELFQKLRKFFCEVRNRKETKKRLLEIPMSDKYINFNS</sequence>
<accession>A0ABQ9EBC3</accession>
<organism evidence="1 2">
    <name type="scientific">Tegillarca granosa</name>
    <name type="common">Malaysian cockle</name>
    <name type="synonym">Anadara granosa</name>
    <dbReference type="NCBI Taxonomy" id="220873"/>
    <lineage>
        <taxon>Eukaryota</taxon>
        <taxon>Metazoa</taxon>
        <taxon>Spiralia</taxon>
        <taxon>Lophotrochozoa</taxon>
        <taxon>Mollusca</taxon>
        <taxon>Bivalvia</taxon>
        <taxon>Autobranchia</taxon>
        <taxon>Pteriomorphia</taxon>
        <taxon>Arcoida</taxon>
        <taxon>Arcoidea</taxon>
        <taxon>Arcidae</taxon>
        <taxon>Tegillarca</taxon>
    </lineage>
</organism>
<evidence type="ECO:0000313" key="2">
    <source>
        <dbReference type="Proteomes" id="UP001217089"/>
    </source>
</evidence>
<keyword evidence="2" id="KW-1185">Reference proteome</keyword>
<dbReference type="Proteomes" id="UP001217089">
    <property type="component" value="Unassembled WGS sequence"/>
</dbReference>
<evidence type="ECO:0000313" key="1">
    <source>
        <dbReference type="EMBL" id="KAJ8300805.1"/>
    </source>
</evidence>
<reference evidence="1 2" key="1">
    <citation type="submission" date="2022-12" db="EMBL/GenBank/DDBJ databases">
        <title>Chromosome-level genome of Tegillarca granosa.</title>
        <authorList>
            <person name="Kim J."/>
        </authorList>
    </citation>
    <scope>NUCLEOTIDE SEQUENCE [LARGE SCALE GENOMIC DNA]</scope>
    <source>
        <strain evidence="1">Teg-2019</strain>
        <tissue evidence="1">Adductor muscle</tissue>
    </source>
</reference>
<protein>
    <recommendedName>
        <fullName evidence="3">PiggyBac transposable element-derived protein domain-containing protein</fullName>
    </recommendedName>
</protein>
<proteinExistence type="predicted"/>
<dbReference type="EMBL" id="JARBDR010000919">
    <property type="protein sequence ID" value="KAJ8300805.1"/>
    <property type="molecule type" value="Genomic_DNA"/>
</dbReference>